<dbReference type="PANTHER" id="PTHR10920:SF18">
    <property type="entry name" value="RRNA METHYLTRANSFERASE 2, MITOCHONDRIAL"/>
    <property type="match status" value="1"/>
</dbReference>
<evidence type="ECO:0000256" key="4">
    <source>
        <dbReference type="ARBA" id="ARBA00022679"/>
    </source>
</evidence>
<sequence>MTILDVGCAPGSWSQVVVERCKLNEKPTTGYLLGVDLQVVSPISGADIISMSDITAPATQKLMSEKLNGRTVDVVLSDMAPNPSGKVY</sequence>
<evidence type="ECO:0000259" key="7">
    <source>
        <dbReference type="Pfam" id="PF01728"/>
    </source>
</evidence>
<dbReference type="GO" id="GO:0008650">
    <property type="term" value="F:rRNA (uridine-2'-O-)-methyltransferase activity"/>
    <property type="evidence" value="ECO:0007669"/>
    <property type="project" value="TreeGrafter"/>
</dbReference>
<accession>A0A3P7LYH9</accession>
<keyword evidence="3" id="KW-0489">Methyltransferase</keyword>
<dbReference type="InterPro" id="IPR002877">
    <property type="entry name" value="RNA_MeTrfase_FtsJ_dom"/>
</dbReference>
<feature type="domain" description="Ribosomal RNA methyltransferase FtsJ" evidence="7">
    <location>
        <begin position="1"/>
        <end position="86"/>
    </location>
</feature>
<dbReference type="Pfam" id="PF01728">
    <property type="entry name" value="FtsJ"/>
    <property type="match status" value="1"/>
</dbReference>
<dbReference type="EMBL" id="UYYB01128108">
    <property type="protein sequence ID" value="VDM84178.1"/>
    <property type="molecule type" value="Genomic_DNA"/>
</dbReference>
<evidence type="ECO:0000256" key="5">
    <source>
        <dbReference type="ARBA" id="ARBA00022691"/>
    </source>
</evidence>
<dbReference type="InterPro" id="IPR029063">
    <property type="entry name" value="SAM-dependent_MTases_sf"/>
</dbReference>
<comment type="similarity">
    <text evidence="1">Belongs to the class I-like SAM-binding methyltransferase superfamily. RNA methyltransferase RlmE family.</text>
</comment>
<feature type="non-terminal residue" evidence="8">
    <location>
        <position position="88"/>
    </location>
</feature>
<evidence type="ECO:0000313" key="9">
    <source>
        <dbReference type="Proteomes" id="UP000270094"/>
    </source>
</evidence>
<evidence type="ECO:0000256" key="6">
    <source>
        <dbReference type="ARBA" id="ARBA00041184"/>
    </source>
</evidence>
<evidence type="ECO:0000313" key="8">
    <source>
        <dbReference type="EMBL" id="VDM84178.1"/>
    </source>
</evidence>
<dbReference type="OrthoDB" id="20105at2759"/>
<keyword evidence="5" id="KW-0949">S-adenosyl-L-methionine</keyword>
<gene>
    <name evidence="8" type="ORF">SVUK_LOCUS19176</name>
</gene>
<evidence type="ECO:0000256" key="2">
    <source>
        <dbReference type="ARBA" id="ARBA00022552"/>
    </source>
</evidence>
<protein>
    <recommendedName>
        <fullName evidence="6">rRNA methyltransferase 2, mitochondrial</fullName>
    </recommendedName>
</protein>
<keyword evidence="2" id="KW-0698">rRNA processing</keyword>
<dbReference type="GO" id="GO:0005739">
    <property type="term" value="C:mitochondrion"/>
    <property type="evidence" value="ECO:0007669"/>
    <property type="project" value="TreeGrafter"/>
</dbReference>
<reference evidence="8 9" key="1">
    <citation type="submission" date="2018-11" db="EMBL/GenBank/DDBJ databases">
        <authorList>
            <consortium name="Pathogen Informatics"/>
        </authorList>
    </citation>
    <scope>NUCLEOTIDE SEQUENCE [LARGE SCALE GENOMIC DNA]</scope>
</reference>
<evidence type="ECO:0000256" key="3">
    <source>
        <dbReference type="ARBA" id="ARBA00022603"/>
    </source>
</evidence>
<dbReference type="Proteomes" id="UP000270094">
    <property type="component" value="Unassembled WGS sequence"/>
</dbReference>
<evidence type="ECO:0000256" key="1">
    <source>
        <dbReference type="ARBA" id="ARBA00009258"/>
    </source>
</evidence>
<dbReference type="PANTHER" id="PTHR10920">
    <property type="entry name" value="RIBOSOMAL RNA METHYLTRANSFERASE"/>
    <property type="match status" value="1"/>
</dbReference>
<dbReference type="Gene3D" id="3.40.50.150">
    <property type="entry name" value="Vaccinia Virus protein VP39"/>
    <property type="match status" value="1"/>
</dbReference>
<keyword evidence="9" id="KW-1185">Reference proteome</keyword>
<dbReference type="AlphaFoldDB" id="A0A3P7LYH9"/>
<keyword evidence="4" id="KW-0808">Transferase</keyword>
<name>A0A3P7LYH9_STRVU</name>
<proteinExistence type="inferred from homology"/>
<dbReference type="SUPFAM" id="SSF53335">
    <property type="entry name" value="S-adenosyl-L-methionine-dependent methyltransferases"/>
    <property type="match status" value="1"/>
</dbReference>
<dbReference type="InterPro" id="IPR050082">
    <property type="entry name" value="RNA_methyltr_RlmE"/>
</dbReference>
<organism evidence="8 9">
    <name type="scientific">Strongylus vulgaris</name>
    <name type="common">Blood worm</name>
    <dbReference type="NCBI Taxonomy" id="40348"/>
    <lineage>
        <taxon>Eukaryota</taxon>
        <taxon>Metazoa</taxon>
        <taxon>Ecdysozoa</taxon>
        <taxon>Nematoda</taxon>
        <taxon>Chromadorea</taxon>
        <taxon>Rhabditida</taxon>
        <taxon>Rhabditina</taxon>
        <taxon>Rhabditomorpha</taxon>
        <taxon>Strongyloidea</taxon>
        <taxon>Strongylidae</taxon>
        <taxon>Strongylus</taxon>
    </lineage>
</organism>